<dbReference type="Pfam" id="PF13474">
    <property type="entry name" value="SnoaL_3"/>
    <property type="match status" value="1"/>
</dbReference>
<proteinExistence type="predicted"/>
<comment type="caution">
    <text evidence="3">The sequence shown here is derived from an EMBL/GenBank/DDBJ whole genome shotgun (WGS) entry which is preliminary data.</text>
</comment>
<protein>
    <submittedName>
        <fullName evidence="3">Nuclear transport factor 2 family protein</fullName>
    </submittedName>
</protein>
<feature type="signal peptide" evidence="1">
    <location>
        <begin position="1"/>
        <end position="22"/>
    </location>
</feature>
<reference evidence="4" key="1">
    <citation type="submission" date="2019-06" db="EMBL/GenBank/DDBJ databases">
        <title>The complete genome of Emcibacter congregatus ZYLT.</title>
        <authorList>
            <person name="Zhao Z."/>
        </authorList>
    </citation>
    <scope>NUCLEOTIDE SEQUENCE [LARGE SCALE GENOMIC DNA]</scope>
    <source>
        <strain evidence="4">MCCC 1A06723</strain>
    </source>
</reference>
<keyword evidence="4" id="KW-1185">Reference proteome</keyword>
<gene>
    <name evidence="3" type="ORF">FIV46_06025</name>
</gene>
<dbReference type="InterPro" id="IPR037401">
    <property type="entry name" value="SnoaL-like"/>
</dbReference>
<organism evidence="3 4">
    <name type="scientific">Emcibacter nanhaiensis</name>
    <dbReference type="NCBI Taxonomy" id="1505037"/>
    <lineage>
        <taxon>Bacteria</taxon>
        <taxon>Pseudomonadati</taxon>
        <taxon>Pseudomonadota</taxon>
        <taxon>Alphaproteobacteria</taxon>
        <taxon>Emcibacterales</taxon>
        <taxon>Emcibacteraceae</taxon>
        <taxon>Emcibacter</taxon>
    </lineage>
</organism>
<dbReference type="EMBL" id="VFIY01000005">
    <property type="protein sequence ID" value="TPD61763.1"/>
    <property type="molecule type" value="Genomic_DNA"/>
</dbReference>
<accession>A0A501PMT8</accession>
<evidence type="ECO:0000313" key="4">
    <source>
        <dbReference type="Proteomes" id="UP000319148"/>
    </source>
</evidence>
<sequence>MNVRTITLGVISVFFLASQALAFDRAAEERAVAALLDGFHDAADKGDKERYLGSMTRDSVFMGTDSRERWPYPEFEKYVGERFRDGKGWSYRSVEKHIDFSPDGRTGWFDEITRSEKWGDFRGTGVVVKEDDAWKIAHYSLTFLVPNQVWEQVSEIVQSATDGN</sequence>
<evidence type="ECO:0000256" key="1">
    <source>
        <dbReference type="SAM" id="SignalP"/>
    </source>
</evidence>
<evidence type="ECO:0000313" key="3">
    <source>
        <dbReference type="EMBL" id="TPD61763.1"/>
    </source>
</evidence>
<name>A0A501PMT8_9PROT</name>
<dbReference type="AlphaFoldDB" id="A0A501PMT8"/>
<evidence type="ECO:0000259" key="2">
    <source>
        <dbReference type="Pfam" id="PF13474"/>
    </source>
</evidence>
<dbReference type="Gene3D" id="3.10.450.50">
    <property type="match status" value="1"/>
</dbReference>
<dbReference type="Proteomes" id="UP000319148">
    <property type="component" value="Unassembled WGS sequence"/>
</dbReference>
<keyword evidence="1" id="KW-0732">Signal</keyword>
<dbReference type="SUPFAM" id="SSF54427">
    <property type="entry name" value="NTF2-like"/>
    <property type="match status" value="1"/>
</dbReference>
<dbReference type="InterPro" id="IPR032710">
    <property type="entry name" value="NTF2-like_dom_sf"/>
</dbReference>
<dbReference type="OrthoDB" id="271716at2"/>
<dbReference type="RefSeq" id="WP_139939464.1">
    <property type="nucleotide sequence ID" value="NZ_JBHSYP010000003.1"/>
</dbReference>
<feature type="chain" id="PRO_5021318997" evidence="1">
    <location>
        <begin position="23"/>
        <end position="164"/>
    </location>
</feature>
<feature type="domain" description="SnoaL-like" evidence="2">
    <location>
        <begin position="32"/>
        <end position="145"/>
    </location>
</feature>